<proteinExistence type="predicted"/>
<dbReference type="CDD" id="cd01202">
    <property type="entry name" value="PTB_FRS2"/>
    <property type="match status" value="1"/>
</dbReference>
<dbReference type="InterPro" id="IPR002404">
    <property type="entry name" value="IRS_PTB"/>
</dbReference>
<dbReference type="PANTHER" id="PTHR21258">
    <property type="entry name" value="DOCKING PROTEIN RELATED"/>
    <property type="match status" value="1"/>
</dbReference>
<gene>
    <name evidence="8" type="ORF">PLXY2_LOCUS13483</name>
</gene>
<dbReference type="Pfam" id="PF02174">
    <property type="entry name" value="IRS"/>
    <property type="match status" value="1"/>
</dbReference>
<dbReference type="InterPro" id="IPR038742">
    <property type="entry name" value="FRS2_PTB"/>
</dbReference>
<organism evidence="8 9">
    <name type="scientific">Plutella xylostella</name>
    <name type="common">Diamondback moth</name>
    <name type="synonym">Plutella maculipennis</name>
    <dbReference type="NCBI Taxonomy" id="51655"/>
    <lineage>
        <taxon>Eukaryota</taxon>
        <taxon>Metazoa</taxon>
        <taxon>Ecdysozoa</taxon>
        <taxon>Arthropoda</taxon>
        <taxon>Hexapoda</taxon>
        <taxon>Insecta</taxon>
        <taxon>Pterygota</taxon>
        <taxon>Neoptera</taxon>
        <taxon>Endopterygota</taxon>
        <taxon>Lepidoptera</taxon>
        <taxon>Glossata</taxon>
        <taxon>Ditrysia</taxon>
        <taxon>Yponomeutoidea</taxon>
        <taxon>Plutellidae</taxon>
        <taxon>Plutella</taxon>
    </lineage>
</organism>
<dbReference type="SMART" id="SM01244">
    <property type="entry name" value="IRS"/>
    <property type="match status" value="1"/>
</dbReference>
<keyword evidence="5" id="KW-0449">Lipoprotein</keyword>
<dbReference type="GO" id="GO:0005068">
    <property type="term" value="F:transmembrane receptor protein tyrosine kinase adaptor activity"/>
    <property type="evidence" value="ECO:0007669"/>
    <property type="project" value="TreeGrafter"/>
</dbReference>
<dbReference type="GO" id="GO:0016020">
    <property type="term" value="C:membrane"/>
    <property type="evidence" value="ECO:0007669"/>
    <property type="project" value="UniProtKB-SubCell"/>
</dbReference>
<dbReference type="Gene3D" id="2.30.29.30">
    <property type="entry name" value="Pleckstrin-homology domain (PH domain)/Phosphotyrosine-binding domain (PTB)"/>
    <property type="match status" value="1"/>
</dbReference>
<dbReference type="GO" id="GO:0005104">
    <property type="term" value="F:fibroblast growth factor receptor binding"/>
    <property type="evidence" value="ECO:0007669"/>
    <property type="project" value="TreeGrafter"/>
</dbReference>
<name>A0A8S4G2E9_PLUXY</name>
<feature type="compositionally biased region" description="Basic and acidic residues" evidence="6">
    <location>
        <begin position="434"/>
        <end position="443"/>
    </location>
</feature>
<dbReference type="InterPro" id="IPR050996">
    <property type="entry name" value="Docking_Protein_DOK"/>
</dbReference>
<evidence type="ECO:0000313" key="8">
    <source>
        <dbReference type="EMBL" id="CAG9135273.1"/>
    </source>
</evidence>
<feature type="compositionally biased region" description="Basic and acidic residues" evidence="6">
    <location>
        <begin position="512"/>
        <end position="522"/>
    </location>
</feature>
<accession>A0A8S4G2E9</accession>
<feature type="region of interest" description="Disordered" evidence="6">
    <location>
        <begin position="494"/>
        <end position="522"/>
    </location>
</feature>
<dbReference type="GO" id="GO:0008543">
    <property type="term" value="P:fibroblast growth factor receptor signaling pathway"/>
    <property type="evidence" value="ECO:0007669"/>
    <property type="project" value="TreeGrafter"/>
</dbReference>
<keyword evidence="3" id="KW-0519">Myristate</keyword>
<reference evidence="8" key="1">
    <citation type="submission" date="2020-11" db="EMBL/GenBank/DDBJ databases">
        <authorList>
            <person name="Whiteford S."/>
        </authorList>
    </citation>
    <scope>NUCLEOTIDE SEQUENCE</scope>
</reference>
<evidence type="ECO:0000256" key="5">
    <source>
        <dbReference type="ARBA" id="ARBA00023288"/>
    </source>
</evidence>
<comment type="caution">
    <text evidence="8">The sequence shown here is derived from an EMBL/GenBank/DDBJ whole genome shotgun (WGS) entry which is preliminary data.</text>
</comment>
<dbReference type="AlphaFoldDB" id="A0A8S4G2E9"/>
<dbReference type="Proteomes" id="UP000653454">
    <property type="component" value="Unassembled WGS sequence"/>
</dbReference>
<keyword evidence="2" id="KW-0597">Phosphoprotein</keyword>
<protein>
    <submittedName>
        <fullName evidence="8">(diamondback moth) hypothetical protein</fullName>
    </submittedName>
</protein>
<dbReference type="GO" id="GO:0005737">
    <property type="term" value="C:cytoplasm"/>
    <property type="evidence" value="ECO:0007669"/>
    <property type="project" value="TreeGrafter"/>
</dbReference>
<evidence type="ECO:0000256" key="1">
    <source>
        <dbReference type="ARBA" id="ARBA00004370"/>
    </source>
</evidence>
<evidence type="ECO:0000256" key="4">
    <source>
        <dbReference type="ARBA" id="ARBA00023136"/>
    </source>
</evidence>
<dbReference type="EMBL" id="CAJHNJ030000098">
    <property type="protein sequence ID" value="CAG9135273.1"/>
    <property type="molecule type" value="Genomic_DNA"/>
</dbReference>
<dbReference type="PANTHER" id="PTHR21258:SF55">
    <property type="entry name" value="FI23523P1"/>
    <property type="match status" value="1"/>
</dbReference>
<feature type="domain" description="IRS-type PTB" evidence="7">
    <location>
        <begin position="10"/>
        <end position="112"/>
    </location>
</feature>
<dbReference type="PROSITE" id="PS51064">
    <property type="entry name" value="IRS_PTB"/>
    <property type="match status" value="1"/>
</dbReference>
<dbReference type="SMART" id="SM00310">
    <property type="entry name" value="PTBI"/>
    <property type="match status" value="1"/>
</dbReference>
<evidence type="ECO:0000256" key="6">
    <source>
        <dbReference type="SAM" id="MobiDB-lite"/>
    </source>
</evidence>
<dbReference type="SUPFAM" id="SSF50729">
    <property type="entry name" value="PH domain-like"/>
    <property type="match status" value="1"/>
</dbReference>
<evidence type="ECO:0000259" key="7">
    <source>
        <dbReference type="PROSITE" id="PS51064"/>
    </source>
</evidence>
<keyword evidence="4" id="KW-0472">Membrane</keyword>
<comment type="subcellular location">
    <subcellularLocation>
        <location evidence="1">Membrane</location>
    </subcellularLocation>
</comment>
<evidence type="ECO:0000313" key="9">
    <source>
        <dbReference type="Proteomes" id="UP000653454"/>
    </source>
</evidence>
<feature type="region of interest" description="Disordered" evidence="6">
    <location>
        <begin position="422"/>
        <end position="479"/>
    </location>
</feature>
<dbReference type="InterPro" id="IPR011993">
    <property type="entry name" value="PH-like_dom_sf"/>
</dbReference>
<keyword evidence="9" id="KW-1185">Reference proteome</keyword>
<evidence type="ECO:0000256" key="2">
    <source>
        <dbReference type="ARBA" id="ARBA00022553"/>
    </source>
</evidence>
<sequence>MGCFHSKKDTGDIHPNVFRVVNVDEDGADLWSGQLEVTETELVLYRIGKDATYWPLASLRRYGFEGEIFSFESGRRCSTGEGIFAFRCRRAAMLFHVLQSNIQLRNVLQESLPFQMPTSLLTGSPPTVPRQTLQATVVHRSSVDNGQPLRTINNNQLQASALTTVSQTPRSPSSSDILEVMPLYPRPLNNQVTNVYEVKDFKFKENNNNNNHGEHINNDNRHMYTNDFNRDLQMLRNTLKQETAMTAMKQHIEDQRTTIAQPPLHTPYINENVSAMRKSPPFSAANMNDNVTCSKKSAPLSPTLSNASEHYAQLSVEQQEAARLYMNMLPADADADFTKNDAASSLPTPPPQIPKLPDYYNLNIPPVAPKPELNSYANLSIGELKDCVSSDVIMANRYSGSELASMTPQEEVEVNYAILDIETPKDSHRHPAKDKKSDNEGSSKGEVYAGQGSRGCSRWHTAHDASPATGGAPGGVGYTTIDFDKTVALTSVATSAECDGTRQGRHNTGSPHTERSKDKSTK</sequence>
<evidence type="ECO:0000256" key="3">
    <source>
        <dbReference type="ARBA" id="ARBA00022707"/>
    </source>
</evidence>